<evidence type="ECO:0000313" key="5">
    <source>
        <dbReference type="Proteomes" id="UP000618931"/>
    </source>
</evidence>
<feature type="domain" description="GEVED" evidence="3">
    <location>
        <begin position="717"/>
        <end position="797"/>
    </location>
</feature>
<dbReference type="Pfam" id="PF20009">
    <property type="entry name" value="GEVED"/>
    <property type="match status" value="3"/>
</dbReference>
<evidence type="ECO:0000313" key="4">
    <source>
        <dbReference type="EMBL" id="MBF9220908.1"/>
    </source>
</evidence>
<dbReference type="RefSeq" id="WP_196292333.1">
    <property type="nucleotide sequence ID" value="NZ_JADQDM010000002.1"/>
</dbReference>
<feature type="domain" description="Secretion system C-terminal sorting" evidence="2">
    <location>
        <begin position="1738"/>
        <end position="1809"/>
    </location>
</feature>
<evidence type="ECO:0000256" key="1">
    <source>
        <dbReference type="SAM" id="SignalP"/>
    </source>
</evidence>
<proteinExistence type="predicted"/>
<evidence type="ECO:0000259" key="2">
    <source>
        <dbReference type="Pfam" id="PF18962"/>
    </source>
</evidence>
<dbReference type="NCBIfam" id="TIGR04183">
    <property type="entry name" value="Por_Secre_tail"/>
    <property type="match status" value="1"/>
</dbReference>
<dbReference type="Proteomes" id="UP000618931">
    <property type="component" value="Unassembled WGS sequence"/>
</dbReference>
<dbReference type="Gene3D" id="2.60.40.2700">
    <property type="match status" value="1"/>
</dbReference>
<feature type="chain" id="PRO_5045322291" evidence="1">
    <location>
        <begin position="27"/>
        <end position="1816"/>
    </location>
</feature>
<organism evidence="4 5">
    <name type="scientific">Hymenobacter ruricola</name>
    <dbReference type="NCBI Taxonomy" id="2791023"/>
    <lineage>
        <taxon>Bacteria</taxon>
        <taxon>Pseudomonadati</taxon>
        <taxon>Bacteroidota</taxon>
        <taxon>Cytophagia</taxon>
        <taxon>Cytophagales</taxon>
        <taxon>Hymenobacteraceae</taxon>
        <taxon>Hymenobacter</taxon>
    </lineage>
</organism>
<evidence type="ECO:0000259" key="3">
    <source>
        <dbReference type="Pfam" id="PF20009"/>
    </source>
</evidence>
<accession>A0ABS0I1T0</accession>
<gene>
    <name evidence="4" type="ORF">I2H31_07325</name>
</gene>
<comment type="caution">
    <text evidence="4">The sequence shown here is derived from an EMBL/GenBank/DDBJ whole genome shotgun (WGS) entry which is preliminary data.</text>
</comment>
<reference evidence="4 5" key="1">
    <citation type="submission" date="2020-11" db="EMBL/GenBank/DDBJ databases">
        <authorList>
            <person name="Kim M.K."/>
        </authorList>
    </citation>
    <scope>NUCLEOTIDE SEQUENCE [LARGE SCALE GENOMIC DNA]</scope>
    <source>
        <strain evidence="4 5">BT662</strain>
    </source>
</reference>
<keyword evidence="1" id="KW-0732">Signal</keyword>
<keyword evidence="5" id="KW-1185">Reference proteome</keyword>
<feature type="signal peptide" evidence="1">
    <location>
        <begin position="1"/>
        <end position="26"/>
    </location>
</feature>
<dbReference type="Pfam" id="PF18962">
    <property type="entry name" value="Por_Secre_tail"/>
    <property type="match status" value="1"/>
</dbReference>
<name>A0ABS0I1T0_9BACT</name>
<protein>
    <submittedName>
        <fullName evidence="4">T9SS type A sorting domain-containing protein</fullName>
    </submittedName>
</protein>
<dbReference type="EMBL" id="JADQDM010000002">
    <property type="protein sequence ID" value="MBF9220908.1"/>
    <property type="molecule type" value="Genomic_DNA"/>
</dbReference>
<feature type="domain" description="GEVED" evidence="3">
    <location>
        <begin position="451"/>
        <end position="534"/>
    </location>
</feature>
<dbReference type="InterPro" id="IPR045474">
    <property type="entry name" value="GEVED"/>
</dbReference>
<dbReference type="InterPro" id="IPR026444">
    <property type="entry name" value="Secre_tail"/>
</dbReference>
<feature type="domain" description="GEVED" evidence="3">
    <location>
        <begin position="977"/>
        <end position="1056"/>
    </location>
</feature>
<sequence length="1816" mass="178919">MKKPFTRYSRLLLLALAGAFARPAAAQTYTPVALTGYNHDVIAEGTGPTTAMTTYDVDGAVGTGYVFASASYVNPAGETPAGKGIVNPLPNSGLITSIASATTGLTFQLAGYASNNVLRVPATGNTGTGTGAGPGPDQGTLGLASPVAASTVYALVTGGGGPLSSNVNVTLTFTDGTTQAFTGLSISDWFSAGTATAAYRGFGRVGRTATSAIDAASSTTPLLYQLTFAVAAANVNKPISAITFGKTSTATGVINVFAVSVIPTSGVPACSGTPTAGTASSSASSTCPAGYFTLSLTGNTSAAGLTYQWQYSTDNTTWTNLPTTNATGPYSQNANAVTCVVTGQQAASTSYRCQVSCQGSTATSTAVAVTRSPAANCYCTPPARSSSTSTSYASVSAVSLPGDGGVTLSNAPGALTTPFYTLYPTSTTTTALSVNSSYTLSVGVIAFARASAWIDFNQDGAFDASEFFILRTSGGAVYSSSATTLTASIAVPATAVAGPTRLRIRNDYYNNAPLNTPENSCTQTQYGQTMDYTVSITAAPCTGGPTSVTAAASAASTCPGNALTLSVTAGNAGISGLSYQWQSSPAGANTFTNLGTAQASSTYTVPAQTAATDYRVLVSCTSGGATTTSNVVAVAQTPFLNCYCTPTYSNGGVNETITRVRLDVLDNATTGNASPYYRDYASAQTGSAATLQVPTLYAGTPTPLTLNFGSDGNQYNGVWVDFNQNGVFETSEFFTSGTNAGVSGTATVTITIPATAAVVAGQTKMRIRGGDDSQPTSAQACGASNSGYGEAEDYLVNIVATPCAGTPPALTATASATSVCGGSSFTLTATGLAPGTTGVTYQWQRRTGTNAFADIMGATTNPYTVASQTAATDYRVIATCGSGSATTSSVVTVAQNTFLNCYCAPVSTGTNEYVKSVALPGTPGFANATGANSTGGYGDFTADPALTTTLVAGTTYTGSTGVNVTVRSNATNSQGGLWIDYDHSGTFEASEYTLLGTSSLTATDVTFAGVTLAVPATALAGPTRARVRWRNSAFTGADACVSGATAWYGETEDYLVSICLPATAGFSYGSASYCVSGATNPAATLATGATAGTFTSTAGLTLNATTGAITLSSSTPGTYTVTNTVSGSCNAPGTTTVTINAAPTAGFSYGSATYCVSGTTNPTATLASGAAAGTFSSTTGLTLNATTGAITLGSSTPGTYTVTNTVAAANGCAAVTSTTVVTITNAPTASFAFPTATTCAGSTATLTPTLSTGAIAGTFTLPAATGLSVNATTGAVTVGATAAAGTYTVTNTVPAANGCAAATSTATFTLTPQASAAFSYGTGPFCTSGTTVPTPVITGAAGGTFSSATGLTLNATTGAITLASSTPGTYTVTYTVATTATQCGAASTYSVTITAPATAAFSYPTATTCAGSSATLTPTLGTGATAGTFSLPAATGLTVNATTGVVTVGATAPAGTYTVTNTVAASGGCAAVTGTSTFTLTAPATSTFTYPAPAFCLSGIVPPTPTVTGTAGGTFSAAPAGLVLNASTGVINLGSSTAGTYTVTYAVSGTCGSSSTATVTITTAATAGFSYPTPALGTACAGSTGSFTPTLTGVAGTFSVAPAGLTVNATTGAISLTGAPAGTYTITNSVAAGGGCAAVSSTATFTVNARPATPTITATYNGTTTTLTSSTTTGNQWYLGQGAVTGATGQTLVLTGLPAQLGSYTVTTTNATGCTSLPSNPLVVTSAKNSLAGTSLTVYPNPTPDGRLTLELSGYREAVALTVLNALGQRVYEGTVTGNGLTQQQTLNLSALPSGMYTLQARTASGSVEVRRVVRE</sequence>